<feature type="signal peptide" evidence="1">
    <location>
        <begin position="1"/>
        <end position="23"/>
    </location>
</feature>
<dbReference type="PANTHER" id="PTHR33021:SF522">
    <property type="entry name" value="PHYTOCYANIN DOMAIN-CONTAINING PROTEIN"/>
    <property type="match status" value="1"/>
</dbReference>
<gene>
    <name evidence="3" type="ORF">DH2020_010767</name>
</gene>
<evidence type="ECO:0000256" key="1">
    <source>
        <dbReference type="SAM" id="SignalP"/>
    </source>
</evidence>
<dbReference type="Gene3D" id="2.60.40.420">
    <property type="entry name" value="Cupredoxins - blue copper proteins"/>
    <property type="match status" value="1"/>
</dbReference>
<dbReference type="PROSITE" id="PS51485">
    <property type="entry name" value="PHYTOCYANIN"/>
    <property type="match status" value="1"/>
</dbReference>
<dbReference type="SUPFAM" id="SSF49503">
    <property type="entry name" value="Cupredoxins"/>
    <property type="match status" value="1"/>
</dbReference>
<dbReference type="PROSITE" id="PS51257">
    <property type="entry name" value="PROKAR_LIPOPROTEIN"/>
    <property type="match status" value="1"/>
</dbReference>
<dbReference type="InterPro" id="IPR008972">
    <property type="entry name" value="Cupredoxin"/>
</dbReference>
<accession>A0ABR0XBI0</accession>
<keyword evidence="1" id="KW-0732">Signal</keyword>
<comment type="caution">
    <text evidence="3">The sequence shown here is derived from an EMBL/GenBank/DDBJ whole genome shotgun (WGS) entry which is preliminary data.</text>
</comment>
<proteinExistence type="predicted"/>
<dbReference type="Pfam" id="PF02298">
    <property type="entry name" value="Cu_bind_like"/>
    <property type="match status" value="1"/>
</dbReference>
<dbReference type="InterPro" id="IPR039391">
    <property type="entry name" value="Phytocyanin-like"/>
</dbReference>
<evidence type="ECO:0000259" key="2">
    <source>
        <dbReference type="PROSITE" id="PS51485"/>
    </source>
</evidence>
<dbReference type="PANTHER" id="PTHR33021">
    <property type="entry name" value="BLUE COPPER PROTEIN"/>
    <property type="match status" value="1"/>
</dbReference>
<feature type="chain" id="PRO_5046852647" description="Phytocyanin domain-containing protein" evidence="1">
    <location>
        <begin position="24"/>
        <end position="156"/>
    </location>
</feature>
<feature type="domain" description="Phytocyanin" evidence="2">
    <location>
        <begin position="24"/>
        <end position="130"/>
    </location>
</feature>
<sequence>MGYKIVFIGLLIALSSLVIGCGADTYKVGNDMGWTVPPGGDSAYRNWAAREDFELGDQIIFRWIGTHNVVQVTREGYDNCSATNYNMTLSPVHTSSPTTFTLNSTTPHYFICTVDSHCRLGQRVTVQIGSSAATPSLIKTGAFLSTILMASISLLI</sequence>
<organism evidence="3 4">
    <name type="scientific">Rehmannia glutinosa</name>
    <name type="common">Chinese foxglove</name>
    <dbReference type="NCBI Taxonomy" id="99300"/>
    <lineage>
        <taxon>Eukaryota</taxon>
        <taxon>Viridiplantae</taxon>
        <taxon>Streptophyta</taxon>
        <taxon>Embryophyta</taxon>
        <taxon>Tracheophyta</taxon>
        <taxon>Spermatophyta</taxon>
        <taxon>Magnoliopsida</taxon>
        <taxon>eudicotyledons</taxon>
        <taxon>Gunneridae</taxon>
        <taxon>Pentapetalae</taxon>
        <taxon>asterids</taxon>
        <taxon>lamiids</taxon>
        <taxon>Lamiales</taxon>
        <taxon>Orobanchaceae</taxon>
        <taxon>Rehmannieae</taxon>
        <taxon>Rehmannia</taxon>
    </lineage>
</organism>
<dbReference type="Proteomes" id="UP001318860">
    <property type="component" value="Unassembled WGS sequence"/>
</dbReference>
<evidence type="ECO:0000313" key="3">
    <source>
        <dbReference type="EMBL" id="KAK6156519.1"/>
    </source>
</evidence>
<dbReference type="InterPro" id="IPR003245">
    <property type="entry name" value="Phytocyanin_dom"/>
</dbReference>
<reference evidence="3 4" key="1">
    <citation type="journal article" date="2021" name="Comput. Struct. Biotechnol. J.">
        <title>De novo genome assembly of the potent medicinal plant Rehmannia glutinosa using nanopore technology.</title>
        <authorList>
            <person name="Ma L."/>
            <person name="Dong C."/>
            <person name="Song C."/>
            <person name="Wang X."/>
            <person name="Zheng X."/>
            <person name="Niu Y."/>
            <person name="Chen S."/>
            <person name="Feng W."/>
        </authorList>
    </citation>
    <scope>NUCLEOTIDE SEQUENCE [LARGE SCALE GENOMIC DNA]</scope>
    <source>
        <strain evidence="3">DH-2019</strain>
    </source>
</reference>
<evidence type="ECO:0000313" key="4">
    <source>
        <dbReference type="Proteomes" id="UP001318860"/>
    </source>
</evidence>
<name>A0ABR0XBI0_REHGL</name>
<dbReference type="EMBL" id="JABTTQ020000005">
    <property type="protein sequence ID" value="KAK6156519.1"/>
    <property type="molecule type" value="Genomic_DNA"/>
</dbReference>
<keyword evidence="4" id="KW-1185">Reference proteome</keyword>
<protein>
    <recommendedName>
        <fullName evidence="2">Phytocyanin domain-containing protein</fullName>
    </recommendedName>
</protein>